<dbReference type="FunFam" id="1.10.1200.10:FF:000005">
    <property type="entry name" value="Nonribosomal peptide synthetase 1"/>
    <property type="match status" value="3"/>
</dbReference>
<dbReference type="Pfam" id="PF00550">
    <property type="entry name" value="PP-binding"/>
    <property type="match status" value="3"/>
</dbReference>
<dbReference type="SUPFAM" id="SSF47336">
    <property type="entry name" value="ACP-like"/>
    <property type="match status" value="3"/>
</dbReference>
<dbReference type="GO" id="GO:0005737">
    <property type="term" value="C:cytoplasm"/>
    <property type="evidence" value="ECO:0007669"/>
    <property type="project" value="TreeGrafter"/>
</dbReference>
<dbReference type="Pfam" id="PF00501">
    <property type="entry name" value="AMP-binding"/>
    <property type="match status" value="3"/>
</dbReference>
<dbReference type="NCBIfam" id="TIGR01733">
    <property type="entry name" value="AA-adenyl-dom"/>
    <property type="match status" value="3"/>
</dbReference>
<dbReference type="SUPFAM" id="SSF56801">
    <property type="entry name" value="Acetyl-CoA synthetase-like"/>
    <property type="match status" value="3"/>
</dbReference>
<dbReference type="InterPro" id="IPR010071">
    <property type="entry name" value="AA_adenyl_dom"/>
</dbReference>
<dbReference type="GO" id="GO:0044550">
    <property type="term" value="P:secondary metabolite biosynthetic process"/>
    <property type="evidence" value="ECO:0007669"/>
    <property type="project" value="TreeGrafter"/>
</dbReference>
<dbReference type="Gene3D" id="2.30.38.10">
    <property type="entry name" value="Luciferase, Domain 3"/>
    <property type="match status" value="3"/>
</dbReference>
<evidence type="ECO:0000313" key="6">
    <source>
        <dbReference type="Proteomes" id="UP000305729"/>
    </source>
</evidence>
<dbReference type="SUPFAM" id="SSF52777">
    <property type="entry name" value="CoA-dependent acyltransferases"/>
    <property type="match status" value="6"/>
</dbReference>
<name>A0A7S8BKQ1_9GAMM</name>
<keyword evidence="2" id="KW-0596">Phosphopantetheine</keyword>
<dbReference type="GO" id="GO:0043041">
    <property type="term" value="P:amino acid activation for nonribosomal peptide biosynthetic process"/>
    <property type="evidence" value="ECO:0007669"/>
    <property type="project" value="TreeGrafter"/>
</dbReference>
<dbReference type="RefSeq" id="WP_195879852.1">
    <property type="nucleotide sequence ID" value="NZ_CP045429.1"/>
</dbReference>
<dbReference type="InterPro" id="IPR036736">
    <property type="entry name" value="ACP-like_sf"/>
</dbReference>
<dbReference type="InterPro" id="IPR009081">
    <property type="entry name" value="PP-bd_ACP"/>
</dbReference>
<feature type="domain" description="Carrier" evidence="4">
    <location>
        <begin position="3213"/>
        <end position="3290"/>
    </location>
</feature>
<dbReference type="Gene3D" id="3.30.559.10">
    <property type="entry name" value="Chloramphenicol acetyltransferase-like domain"/>
    <property type="match status" value="3"/>
</dbReference>
<dbReference type="PROSITE" id="PS00455">
    <property type="entry name" value="AMP_BINDING"/>
    <property type="match status" value="1"/>
</dbReference>
<dbReference type="Gene3D" id="3.40.50.980">
    <property type="match status" value="6"/>
</dbReference>
<dbReference type="Gene3D" id="3.30.559.30">
    <property type="entry name" value="Nonribosomal peptide synthetase, condensation domain"/>
    <property type="match status" value="3"/>
</dbReference>
<dbReference type="InterPro" id="IPR023213">
    <property type="entry name" value="CAT-like_dom_sf"/>
</dbReference>
<evidence type="ECO:0000313" key="5">
    <source>
        <dbReference type="EMBL" id="QPB82310.1"/>
    </source>
</evidence>
<comment type="cofactor">
    <cofactor evidence="1">
        <name>pantetheine 4'-phosphate</name>
        <dbReference type="ChEBI" id="CHEBI:47942"/>
    </cofactor>
</comment>
<dbReference type="Gene3D" id="1.10.1200.10">
    <property type="entry name" value="ACP-like"/>
    <property type="match status" value="3"/>
</dbReference>
<protein>
    <submittedName>
        <fullName evidence="5">Amino acid adenylation domain-containing protein</fullName>
    </submittedName>
</protein>
<organism evidence="5 6">
    <name type="scientific">Pseudoalteromonas rubra</name>
    <dbReference type="NCBI Taxonomy" id="43658"/>
    <lineage>
        <taxon>Bacteria</taxon>
        <taxon>Pseudomonadati</taxon>
        <taxon>Pseudomonadota</taxon>
        <taxon>Gammaproteobacteria</taxon>
        <taxon>Alteromonadales</taxon>
        <taxon>Pseudoalteromonadaceae</taxon>
        <taxon>Pseudoalteromonas</taxon>
    </lineage>
</organism>
<dbReference type="InterPro" id="IPR045851">
    <property type="entry name" value="AMP-bd_C_sf"/>
</dbReference>
<evidence type="ECO:0000256" key="1">
    <source>
        <dbReference type="ARBA" id="ARBA00001957"/>
    </source>
</evidence>
<dbReference type="PANTHER" id="PTHR45527:SF1">
    <property type="entry name" value="FATTY ACID SYNTHASE"/>
    <property type="match status" value="1"/>
</dbReference>
<dbReference type="FunFam" id="3.30.300.30:FF:000015">
    <property type="entry name" value="Nonribosomal peptide synthase SidD"/>
    <property type="match status" value="1"/>
</dbReference>
<evidence type="ECO:0000256" key="3">
    <source>
        <dbReference type="ARBA" id="ARBA00022553"/>
    </source>
</evidence>
<dbReference type="FunFam" id="3.40.50.12780:FF:000012">
    <property type="entry name" value="Non-ribosomal peptide synthetase"/>
    <property type="match status" value="1"/>
</dbReference>
<dbReference type="EMBL" id="CP045429">
    <property type="protein sequence ID" value="QPB82310.1"/>
    <property type="molecule type" value="Genomic_DNA"/>
</dbReference>
<sequence>MMIQELYRALLEQGASAQHHQGEVKLHLPKALDAALKQQLIARKDELKQYLLGLYASASQAPVITPVERTQAHFPLSSAQQRLWFLDQLQGNTIEYNMSAAFTVSGEFDLAVLEQTMQSIVARHEVLRTRFIEVGGEGKQQLVSAPAQLVSSHDLSDLTASAQQTQLDALLAQEAAYAFDLSTDSLIRVHYVTLSPQQGVLMFNLHHIVSDGYSVALLVKEFSHTYSALVAGQEPELAPLPLHYIDYAHWQQNEARTHYQTQLDYWVKQLADAPEVHTLPVTGQRDTHQHPAQKLTQQLPENQAKAIADSAEALQLSPFAFLHALLSLVVARHSHSQDIVIGTPVENRLQSGLQSLQGFFVNTVPLRVSTEFDTLTEYFEHVKGINQQALANQELPLEQLIEGLQISRSQVHAPLFQILLTVEGTPAQPVSTQFNVADVQLTQQALPVTSSKFDLDINLVFNEQGLALNWVYDSHLFTADYITKLSTHLSQLIAAFVPQNLASLSQQSPQQIDMLSEQERQHLVYDVQSETLAYNAELSLHEQISRQAQLTPDAIAIDMPGGRTLSYAQLDAGANRIAAYLQQHYTLSADSMVGVSTERHAEMVMAILAILKTGAAYLPLDPGYPRARLAQIIDDAKPVVTLTDNPAILQGLATDTLSLATLNDAAVSTPYQPVAHQGGNLAYAIYTSGSTGKPKGVAISHRNINALLSWADTVYSREDYARVLCSTSINFDLSAFELFFTLTRGGTCVLVDNALSLLTQPVEVSLINTVPSAIKALLEQGGIPAGVRVVNLAGEPLGRDVVNQLLRDGHCERVYNLYGPSEDTTYSTCACFTQEIDHAPGIGQVISNTQAFILNDQLALLPHGATGELYLGGDGLARGYLNQPELSAERFIDNPFYDPEVAGSSTRLYRTGDLVRYQSDGTLAFVGRADDQVKIRGFRVELGEISEQLSRQAAIDSAVVLAKSGANGTYLVAYIQPAEALDEAAHSDFISAALSELAGCLPDYMVPKLGRVIPHWPLTANGKINKKALPEVDPGAQQDHYVAPQTDLEQAVCEIWAELLHLDAAQISTTASFFALGGHSLLSVKLAAALRAQLAVELPLSTLFNATTVAEQAKAVAAAQGKALREDIKALPRVMQDDPQLGQHRVAPLSYAQQRLWFIDQLEQGTPQYNMPAAFAVDGELDLTVVEAVLQTIIARHEVLRTVYRDDVQVIRQDAGFTLSYEDVRALSETAQQQAIAGAMAQQLSQPFDLTREVMVRAGYIQTTERSGVLLFNMHHIASDGWSMQVLINEFTTLYQAYSQGEDNPLAPLSIQYADYAQWQHTHLNHEVLDTQLGYWQQQLADLPSVHSLPLDYPRPALKQHQGGQVKSTLSAQVAQGLSKLASAQGLTPFMLLHGALSLLLSRHSNARDIVIGTPVANRMQAELAPLIGFFVNTLVLNVNTDQPSLADYLAHVKAVHLGAQSHQDVPFEQLVEQLNVPRSSAYTPLFQVMLTTRTDYAVTEQATSQGWSLGEAQLSPLAEDAVIAKFDLDIDLTLSDAGVEMCWTYDKALFSAARIETLSRHLGTLLTTLAQQAPATLLAHAPDTLAMLSAAEQHTLLSTLNDNTLSYDTTQSIHGLFEQQVQRTPQATALIFNGQHISYEVLNQRANQLAHYLLSEHQVTPETPLGVCSSRSVEMVVSILAILKAGGAYVPLDPSYPASRLGYIAKDAGLTHILAYDAGLPVAQALMAEQGGSAVDIATLTLSAYAQHNPALTALGGDKLAYAIYTSGSTGQPKGVAISHRNVNALLSWADTEYNREDYARMLCSTSINFDLSAFELFLPLTRGGSCVLVDSALSLLTTPVEVTLINTVPSAIKALLEQGGIPAGVRVVNLAGEPLGRDVVNQLLAGEHCERVYNLYGPSEDTTYSTCARFTQPLDEAPSIGRVINNSQAFILNDKLALLPYGTTGELYLGGDGLARGYLNQPQLSAERFIDNPFYDANVAGSSKRLYRTGDLVRYQADGNLAFVGRADDQVKIRGFRVELGEISEQLSRQAAIDSAVVLAKSGANGLYLVAYVHPAQTLDEAEHADFITAALTSLAACLPEYMVPRLGKVVPEWPLTASGKINKKALPEVDATALQGRYVAPQTDTEQAVCEIWAQLLNVEASQISTQADFFELGGHSLLVVKLAAALRAELAVELPVKTLFNVTTLAEQAKAVEAHQGQAIRAEITAQPRVMLTDPQLGQHSLQPLSFAQQRLWFIDQLNQGSAQYNMPAAFHVQGELNLAVVEAVLQTIVDRHEVLRTVYRDDAQVIRQQASFELSYEDVRMLSETAQQQAIAGAMTQQLSQPFDLSCEVMMRAGYIQTSQSSGVLLFNMHHIASDGWSMQVLIKEFVALYLAYSQGQENPLAPLTIQYADYAQWQRTYLEDGVLDEQLGYWQQQLAQLPAVHSLPLDFPRPDVKQHQGGQVKSTLNTEVAQGLAALAKAQGLTPFMLLHSALSLLLSRHSNAQDIVIGTPVANRMQAELAPLIGFFVNTLVLNVNTAQATLADYLAHVKAVHLDAQSNQDVPFEQLVEQLNVPRSSAYTPLFQVMLTTTTDYGVTDQSIDNNWSLGDAQLSPLADDAVIAKFDLDIDMALSDTGVDICWTYDKALFSQERIETLSRHLCTLLTTLAQQTTETLLAQAPGALTMLSGAEQHELLVTFNQQVESFDATQCIHTLFEQQAQATPDATALVFNEQHISYGALNQRANQLAHYLLNEHQLTPETLVGVCSSRSVEMVVSILAILKAGGAYVPLDPSYPNSRLSHMASDAKLQHILSYDTGLSVAAGLMTELGGTAIDIASLGLNGYPQDNPAQVEVSGNNLAYVIYTSGSTGKPKGVAVEHSSLVNYQCHCRTQYELTAEDVMLQFSTMSFDIFVEELFGALCQGASLVLRNEECLGSAAAFNAFCSTLQVTVMSLPTAFWKQMTDMEGAFAIATLRAVIIGGEAMGQTHMERFFSAAPTVTLFNSYGPTEATITATTSRLHAASGAELVTIGKANVNNTLLVLNDDGGLVPKGCEGELYIGGPGVARGYLNQPQLSAERFISNPYADQCLAIEAPRLYRTGDLVRYTDQGELIFIGRNDDQVKLRGFRVELGELSGILAQQPQVQDAAVTVFKVDTEQHLAAYLKLHASDSEAEPQDTLQAIRNQLAEQLPQYMQPGSLNIVDELPLTVNGKLDVAALPEPKLNMQQSEYCAPTTELEHQLVAIWAQLLSRETQDIGVTTSFFNLGGHSLLILKAVSQIQTQFEVSLTVQTIFENDTVATLAAQIERQRNQQALKQQINDASADQIERVEF</sequence>
<accession>A0A7S8BKQ1</accession>
<dbReference type="InterPro" id="IPR020845">
    <property type="entry name" value="AMP-binding_CS"/>
</dbReference>
<evidence type="ECO:0000256" key="2">
    <source>
        <dbReference type="ARBA" id="ARBA00022450"/>
    </source>
</evidence>
<dbReference type="Pfam" id="PF13193">
    <property type="entry name" value="AMP-binding_C"/>
    <property type="match status" value="1"/>
</dbReference>
<keyword evidence="3" id="KW-0597">Phosphoprotein</keyword>
<dbReference type="PROSITE" id="PS00012">
    <property type="entry name" value="PHOSPHOPANTETHEINE"/>
    <property type="match status" value="2"/>
</dbReference>
<gene>
    <name evidence="5" type="ORF">CWC22_004655</name>
</gene>
<evidence type="ECO:0000259" key="4">
    <source>
        <dbReference type="PROSITE" id="PS50075"/>
    </source>
</evidence>
<feature type="domain" description="Carrier" evidence="4">
    <location>
        <begin position="2123"/>
        <end position="2200"/>
    </location>
</feature>
<dbReference type="InterPro" id="IPR000873">
    <property type="entry name" value="AMP-dep_synth/lig_dom"/>
</dbReference>
<dbReference type="PROSITE" id="PS50075">
    <property type="entry name" value="CARRIER"/>
    <property type="match status" value="3"/>
</dbReference>
<dbReference type="PANTHER" id="PTHR45527">
    <property type="entry name" value="NONRIBOSOMAL PEPTIDE SYNTHETASE"/>
    <property type="match status" value="1"/>
</dbReference>
<dbReference type="Pfam" id="PF00668">
    <property type="entry name" value="Condensation"/>
    <property type="match status" value="3"/>
</dbReference>
<proteinExistence type="predicted"/>
<dbReference type="CDD" id="cd05930">
    <property type="entry name" value="A_NRPS"/>
    <property type="match status" value="1"/>
</dbReference>
<dbReference type="GO" id="GO:0003824">
    <property type="term" value="F:catalytic activity"/>
    <property type="evidence" value="ECO:0007669"/>
    <property type="project" value="InterPro"/>
</dbReference>
<dbReference type="NCBIfam" id="NF003417">
    <property type="entry name" value="PRK04813.1"/>
    <property type="match status" value="3"/>
</dbReference>
<dbReference type="SMART" id="SM00823">
    <property type="entry name" value="PKS_PP"/>
    <property type="match status" value="3"/>
</dbReference>
<dbReference type="InterPro" id="IPR001242">
    <property type="entry name" value="Condensation_dom"/>
</dbReference>
<dbReference type="Gene3D" id="3.30.300.30">
    <property type="match status" value="3"/>
</dbReference>
<dbReference type="InterPro" id="IPR006162">
    <property type="entry name" value="Ppantetheine_attach_site"/>
</dbReference>
<dbReference type="InterPro" id="IPR025110">
    <property type="entry name" value="AMP-bd_C"/>
</dbReference>
<reference evidence="5 6" key="1">
    <citation type="submission" date="2019-10" db="EMBL/GenBank/DDBJ databases">
        <title>Pseudoalteromonas rubra S4059.</title>
        <authorList>
            <person name="Paulsen S."/>
            <person name="Wang X."/>
        </authorList>
    </citation>
    <scope>NUCLEOTIDE SEQUENCE [LARGE SCALE GENOMIC DNA]</scope>
    <source>
        <strain evidence="5 6">S4059</strain>
    </source>
</reference>
<dbReference type="FunFam" id="3.40.50.980:FF:000001">
    <property type="entry name" value="Non-ribosomal peptide synthetase"/>
    <property type="match status" value="2"/>
</dbReference>
<dbReference type="InterPro" id="IPR020806">
    <property type="entry name" value="PKS_PP-bd"/>
</dbReference>
<feature type="domain" description="Carrier" evidence="4">
    <location>
        <begin position="1043"/>
        <end position="1120"/>
    </location>
</feature>
<dbReference type="Proteomes" id="UP000305729">
    <property type="component" value="Chromosome 1"/>
</dbReference>
<dbReference type="GO" id="GO:0031177">
    <property type="term" value="F:phosphopantetheine binding"/>
    <property type="evidence" value="ECO:0007669"/>
    <property type="project" value="InterPro"/>
</dbReference>
<dbReference type="CDD" id="cd19531">
    <property type="entry name" value="LCL_NRPS-like"/>
    <property type="match status" value="3"/>
</dbReference>